<comment type="caution">
    <text evidence="2">The sequence shown here is derived from an EMBL/GenBank/DDBJ whole genome shotgun (WGS) entry which is preliminary data.</text>
</comment>
<organism evidence="2 3">
    <name type="scientific">Ruegeria spongiae</name>
    <dbReference type="NCBI Taxonomy" id="2942209"/>
    <lineage>
        <taxon>Bacteria</taxon>
        <taxon>Pseudomonadati</taxon>
        <taxon>Pseudomonadota</taxon>
        <taxon>Alphaproteobacteria</taxon>
        <taxon>Rhodobacterales</taxon>
        <taxon>Roseobacteraceae</taxon>
        <taxon>Ruegeria</taxon>
    </lineage>
</organism>
<accession>A0ABT0Q503</accession>
<keyword evidence="1" id="KW-0812">Transmembrane</keyword>
<evidence type="ECO:0000256" key="1">
    <source>
        <dbReference type="SAM" id="Phobius"/>
    </source>
</evidence>
<protein>
    <recommendedName>
        <fullName evidence="4">Lipoprotein</fullName>
    </recommendedName>
</protein>
<evidence type="ECO:0008006" key="4">
    <source>
        <dbReference type="Google" id="ProtNLM"/>
    </source>
</evidence>
<feature type="transmembrane region" description="Helical" evidence="1">
    <location>
        <begin position="54"/>
        <end position="74"/>
    </location>
</feature>
<dbReference type="RefSeq" id="WP_249710586.1">
    <property type="nucleotide sequence ID" value="NZ_JAMFMB010000016.1"/>
</dbReference>
<dbReference type="Proteomes" id="UP001203880">
    <property type="component" value="Unassembled WGS sequence"/>
</dbReference>
<reference evidence="2" key="1">
    <citation type="submission" date="2022-05" db="EMBL/GenBank/DDBJ databases">
        <authorList>
            <person name="Park J.-S."/>
        </authorList>
    </citation>
    <scope>NUCLEOTIDE SEQUENCE</scope>
    <source>
        <strain evidence="2">2012CJ41-6</strain>
    </source>
</reference>
<keyword evidence="1" id="KW-0472">Membrane</keyword>
<dbReference type="PROSITE" id="PS51257">
    <property type="entry name" value="PROKAR_LIPOPROTEIN"/>
    <property type="match status" value="1"/>
</dbReference>
<keyword evidence="3" id="KW-1185">Reference proteome</keyword>
<evidence type="ECO:0000313" key="2">
    <source>
        <dbReference type="EMBL" id="MCL6284522.1"/>
    </source>
</evidence>
<gene>
    <name evidence="2" type="ORF">M3P21_13385</name>
</gene>
<proteinExistence type="predicted"/>
<dbReference type="EMBL" id="JAMFMB010000016">
    <property type="protein sequence ID" value="MCL6284522.1"/>
    <property type="molecule type" value="Genomic_DNA"/>
</dbReference>
<evidence type="ECO:0000313" key="3">
    <source>
        <dbReference type="Proteomes" id="UP001203880"/>
    </source>
</evidence>
<name>A0ABT0Q503_9RHOB</name>
<sequence length="138" mass="14545">MKRIALAAVTLLSACSQLPGPSVPYQPGQNLDSARAAFQACAPTAPKSGQNTVVGSYAGGFVLAGLIGVVAVAANEQDIRTRGEYNGIDRCLSRRGFERRELTATELQQLNVGSPEQRRVILDQLVGSGLQQTAANSF</sequence>
<keyword evidence="1" id="KW-1133">Transmembrane helix</keyword>